<evidence type="ECO:0000256" key="1">
    <source>
        <dbReference type="ARBA" id="ARBA00001933"/>
    </source>
</evidence>
<keyword evidence="11" id="KW-0614">Plasmid</keyword>
<feature type="binding site" evidence="8">
    <location>
        <position position="373"/>
    </location>
    <ligand>
        <name>substrate</name>
    </ligand>
</feature>
<dbReference type="GO" id="GO:0019700">
    <property type="term" value="P:organic phosphonate catabolic process"/>
    <property type="evidence" value="ECO:0007669"/>
    <property type="project" value="InterPro"/>
</dbReference>
<evidence type="ECO:0000256" key="8">
    <source>
        <dbReference type="PIRSR" id="PIRSR000524-1"/>
    </source>
</evidence>
<dbReference type="PIRSF" id="PIRSF000524">
    <property type="entry name" value="SPT"/>
    <property type="match status" value="1"/>
</dbReference>
<dbReference type="Gene3D" id="3.40.640.10">
    <property type="entry name" value="Type I PLP-dependent aspartate aminotransferase-like (Major domain)"/>
    <property type="match status" value="1"/>
</dbReference>
<name>E5AV80_MYCRK</name>
<evidence type="ECO:0000256" key="3">
    <source>
        <dbReference type="ARBA" id="ARBA00022679"/>
    </source>
</evidence>
<dbReference type="Pfam" id="PF00266">
    <property type="entry name" value="Aminotran_5"/>
    <property type="match status" value="1"/>
</dbReference>
<dbReference type="SUPFAM" id="SSF53383">
    <property type="entry name" value="PLP-dependent transferases"/>
    <property type="match status" value="1"/>
</dbReference>
<protein>
    <recommendedName>
        <fullName evidence="7">2-aminoethylphosphonate--pyruvate transaminase</fullName>
        <ecNumber evidence="7">2.6.1.37</ecNumber>
    </recommendedName>
    <alternativeName>
        <fullName evidence="7">2-aminoethylphosphonate aminotransferase</fullName>
    </alternativeName>
    <alternativeName>
        <fullName evidence="7">AEP transaminase</fullName>
        <shortName evidence="7">AEPT</shortName>
    </alternativeName>
</protein>
<evidence type="ECO:0000259" key="10">
    <source>
        <dbReference type="Pfam" id="PF00266"/>
    </source>
</evidence>
<comment type="cofactor">
    <cofactor evidence="1 7 9">
        <name>pyridoxal 5'-phosphate</name>
        <dbReference type="ChEBI" id="CHEBI:597326"/>
    </cofactor>
</comment>
<dbReference type="InterPro" id="IPR012703">
    <property type="entry name" value="NH2EtPonate_pyrv_transaminase"/>
</dbReference>
<dbReference type="InterPro" id="IPR000192">
    <property type="entry name" value="Aminotrans_V_dom"/>
</dbReference>
<feature type="modified residue" description="N6-(pyridoxal phosphate)lysine" evidence="7 9">
    <location>
        <position position="232"/>
    </location>
</feature>
<keyword evidence="3 7" id="KW-0808">Transferase</keyword>
<dbReference type="Proteomes" id="UP000007437">
    <property type="component" value="Plasmid pBRH01"/>
</dbReference>
<evidence type="ECO:0000256" key="2">
    <source>
        <dbReference type="ARBA" id="ARBA00022576"/>
    </source>
</evidence>
<dbReference type="NCBIfam" id="TIGR03301">
    <property type="entry name" value="PhnW-AepZ"/>
    <property type="match status" value="1"/>
</dbReference>
<evidence type="ECO:0000256" key="5">
    <source>
        <dbReference type="ARBA" id="ARBA00023317"/>
    </source>
</evidence>
<dbReference type="InterPro" id="IPR015421">
    <property type="entry name" value="PyrdxlP-dep_Trfase_major"/>
</dbReference>
<comment type="similarity">
    <text evidence="7">Belongs to the class-V pyridoxal-phosphate-dependent aminotransferase family. PhnW subfamily.</text>
</comment>
<dbReference type="HAMAP" id="MF_01376">
    <property type="entry name" value="PhnW_aminotrans_5"/>
    <property type="match status" value="1"/>
</dbReference>
<reference evidence="11 12" key="1">
    <citation type="journal article" date="2011" name="J. Bacteriol.">
        <title>Complete genome sequence of Burkholderia rhizoxinica, an endosymbiont of Rhizopus microsporus.</title>
        <authorList>
            <person name="Lackner G."/>
            <person name="Moebius N."/>
            <person name="Partida-Martinez L."/>
            <person name="Hertweck C."/>
        </authorList>
    </citation>
    <scope>NUCLEOTIDE SEQUENCE [LARGE SCALE GENOMIC DNA]</scope>
    <source>
        <strain evidence="12">DSM 19002 / CIP 109453 / HKI 454</strain>
        <plasmid evidence="11 12">pBRH01</plasmid>
    </source>
</reference>
<gene>
    <name evidence="7" type="primary">phnW</name>
    <name evidence="11" type="ordered locus">RBRH_02825</name>
</gene>
<dbReference type="AlphaFoldDB" id="E5AV80"/>
<evidence type="ECO:0000313" key="12">
    <source>
        <dbReference type="Proteomes" id="UP000007437"/>
    </source>
</evidence>
<evidence type="ECO:0000256" key="7">
    <source>
        <dbReference type="HAMAP-Rule" id="MF_01376"/>
    </source>
</evidence>
<dbReference type="EMBL" id="FR687360">
    <property type="protein sequence ID" value="CBW77004.1"/>
    <property type="molecule type" value="Genomic_DNA"/>
</dbReference>
<dbReference type="GO" id="GO:0047304">
    <property type="term" value="F:2-aminoethylphosphonate-pyruvate transaminase activity"/>
    <property type="evidence" value="ECO:0007669"/>
    <property type="project" value="UniProtKB-UniRule"/>
</dbReference>
<dbReference type="PANTHER" id="PTHR42778:SF1">
    <property type="entry name" value="2-AMINOETHYLPHOSPHONATE--PYRUVATE TRANSAMINASE"/>
    <property type="match status" value="1"/>
</dbReference>
<dbReference type="InterPro" id="IPR015422">
    <property type="entry name" value="PyrdxlP-dep_Trfase_small"/>
</dbReference>
<comment type="function">
    <text evidence="7">Involved in phosphonate degradation.</text>
</comment>
<feature type="domain" description="Aminotransferase class V" evidence="10">
    <location>
        <begin position="66"/>
        <end position="328"/>
    </location>
</feature>
<organism evidence="11 12">
    <name type="scientific">Mycetohabitans rhizoxinica (strain DSM 19002 / CIP 109453 / HKI 454)</name>
    <name type="common">Paraburkholderia rhizoxinica</name>
    <dbReference type="NCBI Taxonomy" id="882378"/>
    <lineage>
        <taxon>Bacteria</taxon>
        <taxon>Pseudomonadati</taxon>
        <taxon>Pseudomonadota</taxon>
        <taxon>Betaproteobacteria</taxon>
        <taxon>Burkholderiales</taxon>
        <taxon>Burkholderiaceae</taxon>
        <taxon>Mycetohabitans</taxon>
    </lineage>
</organism>
<proteinExistence type="inferred from homology"/>
<evidence type="ECO:0000256" key="9">
    <source>
        <dbReference type="PIRSR" id="PIRSR000524-50"/>
    </source>
</evidence>
<evidence type="ECO:0000256" key="6">
    <source>
        <dbReference type="ARBA" id="ARBA00049460"/>
    </source>
</evidence>
<dbReference type="HOGENOM" id="CLU_027686_3_1_4"/>
<dbReference type="EC" id="2.6.1.37" evidence="7"/>
<accession>E5AV80</accession>
<evidence type="ECO:0000313" key="11">
    <source>
        <dbReference type="EMBL" id="CBW77004.1"/>
    </source>
</evidence>
<keyword evidence="4 7" id="KW-0663">Pyridoxal phosphate</keyword>
<dbReference type="InterPro" id="IPR015424">
    <property type="entry name" value="PyrdxlP-dep_Trfase"/>
</dbReference>
<dbReference type="PANTHER" id="PTHR42778">
    <property type="entry name" value="2-AMINOETHYLPHOSPHONATE--PYRUVATE TRANSAMINASE"/>
    <property type="match status" value="1"/>
</dbReference>
<dbReference type="eggNOG" id="COG0075">
    <property type="taxonomic scope" value="Bacteria"/>
</dbReference>
<dbReference type="InterPro" id="IPR024169">
    <property type="entry name" value="SP_NH2Trfase/AEP_transaminase"/>
</dbReference>
<keyword evidence="2 7" id="KW-0032">Aminotransferase</keyword>
<sequence length="397" mass="43722">MYQNTARLVREPATTVRDARASEEAFDEPHRTVCGRPLMLLLNPGPVTLTERVRQSLLQPDLCHREPEFYDLQQEARERLVGVYALDSAEWQAVLMTASGTGAVESMVAALVPEHGRLLVVENGVYGERITHIARHYRIDHEVAAHRWIDAPDVQALAARLDDAARAQRPFTHVALVHHETTTGRLNELGGVLAACRARGVGVLLDGVSSFGAEAIDFADPALVAVAATANKCLHGVPGASFVVVRRAALADAASRAFYLDLGRLARLQDERNTPFTPSVHAYYALVEALRELEDEGGWRERHARYRKLAEQVRDGLARLGVDGVLSPQESSVVLRAYRLPPKIDYAQLHDALKLHGFVIYAGQGGLSAELFRISTMGNLTAHDMDRLLRAFGQWLA</sequence>
<comment type="subunit">
    <text evidence="7">Homodimer.</text>
</comment>
<dbReference type="KEGG" id="brh:RBRH_02825"/>
<dbReference type="Gene3D" id="3.90.1150.10">
    <property type="entry name" value="Aspartate Aminotransferase, domain 1"/>
    <property type="match status" value="1"/>
</dbReference>
<geneLocation type="plasmid" evidence="11 12">
    <name>pBRH01</name>
</geneLocation>
<keyword evidence="5 7" id="KW-0670">Pyruvate</keyword>
<comment type="catalytic activity">
    <reaction evidence="6 7">
        <text>(2-aminoethyl)phosphonate + pyruvate = phosphonoacetaldehyde + L-alanine</text>
        <dbReference type="Rhea" id="RHEA:17021"/>
        <dbReference type="ChEBI" id="CHEBI:15361"/>
        <dbReference type="ChEBI" id="CHEBI:57418"/>
        <dbReference type="ChEBI" id="CHEBI:57972"/>
        <dbReference type="ChEBI" id="CHEBI:58383"/>
        <dbReference type="EC" id="2.6.1.37"/>
    </reaction>
</comment>
<evidence type="ECO:0000256" key="4">
    <source>
        <dbReference type="ARBA" id="ARBA00022898"/>
    </source>
</evidence>